<feature type="transmembrane region" description="Helical" evidence="1">
    <location>
        <begin position="5"/>
        <end position="23"/>
    </location>
</feature>
<comment type="caution">
    <text evidence="2">The sequence shown here is derived from an EMBL/GenBank/DDBJ whole genome shotgun (WGS) entry which is preliminary data.</text>
</comment>
<name>A0A1F5RFZ4_9BACT</name>
<dbReference type="Proteomes" id="UP000177230">
    <property type="component" value="Unassembled WGS sequence"/>
</dbReference>
<gene>
    <name evidence="2" type="ORF">A2024_00090</name>
</gene>
<dbReference type="EMBL" id="MFFM01000020">
    <property type="protein sequence ID" value="OGF13356.1"/>
    <property type="molecule type" value="Genomic_DNA"/>
</dbReference>
<evidence type="ECO:0000313" key="2">
    <source>
        <dbReference type="EMBL" id="OGF13356.1"/>
    </source>
</evidence>
<keyword evidence="1" id="KW-0472">Membrane</keyword>
<reference evidence="2 3" key="1">
    <citation type="journal article" date="2016" name="Nat. Commun.">
        <title>Thousands of microbial genomes shed light on interconnected biogeochemical processes in an aquifer system.</title>
        <authorList>
            <person name="Anantharaman K."/>
            <person name="Brown C.T."/>
            <person name="Hug L.A."/>
            <person name="Sharon I."/>
            <person name="Castelle C.J."/>
            <person name="Probst A.J."/>
            <person name="Thomas B.C."/>
            <person name="Singh A."/>
            <person name="Wilkins M.J."/>
            <person name="Karaoz U."/>
            <person name="Brodie E.L."/>
            <person name="Williams K.H."/>
            <person name="Hubbard S.S."/>
            <person name="Banfield J.F."/>
        </authorList>
    </citation>
    <scope>NUCLEOTIDE SEQUENCE [LARGE SCALE GENOMIC DNA]</scope>
</reference>
<evidence type="ECO:0000313" key="3">
    <source>
        <dbReference type="Proteomes" id="UP000177230"/>
    </source>
</evidence>
<evidence type="ECO:0000256" key="1">
    <source>
        <dbReference type="SAM" id="Phobius"/>
    </source>
</evidence>
<keyword evidence="1" id="KW-0812">Transmembrane</keyword>
<organism evidence="2 3">
    <name type="scientific">Candidatus Edwardsbacteria bacterium GWF2_54_11</name>
    <dbReference type="NCBI Taxonomy" id="1817851"/>
    <lineage>
        <taxon>Bacteria</taxon>
        <taxon>Candidatus Edwardsiibacteriota</taxon>
    </lineage>
</organism>
<keyword evidence="1" id="KW-1133">Transmembrane helix</keyword>
<protein>
    <submittedName>
        <fullName evidence="2">Uncharacterized protein</fullName>
    </submittedName>
</protein>
<sequence length="165" mass="19448">MKKAIIPIIIVLGVLLIYISFNFPRCIKEYTEESAVIAVKENLLILVEAIEKWHSDNGNTFPHSFNDINNSNGNAFKSYLLKPLEQPYIFTSKNINKFVYFKDDALPKDFNAIRKPGIIYVFYYNNKYVVLGFGKKNQNIIRSDSDEFKQFYEVYINEYKRIYKK</sequence>
<dbReference type="AlphaFoldDB" id="A0A1F5RFZ4"/>
<accession>A0A1F5RFZ4</accession>
<proteinExistence type="predicted"/>